<comment type="caution">
    <text evidence="4">The sequence shown here is derived from an EMBL/GenBank/DDBJ whole genome shotgun (WGS) entry which is preliminary data.</text>
</comment>
<dbReference type="InterPro" id="IPR047187">
    <property type="entry name" value="SF1_C_Upf1"/>
</dbReference>
<feature type="region of interest" description="Disordered" evidence="1">
    <location>
        <begin position="39"/>
        <end position="58"/>
    </location>
</feature>
<dbReference type="GO" id="GO:0005829">
    <property type="term" value="C:cytosol"/>
    <property type="evidence" value="ECO:0007669"/>
    <property type="project" value="TreeGrafter"/>
</dbReference>
<keyword evidence="5" id="KW-1185">Reference proteome</keyword>
<feature type="domain" description="DNA2/NAM7 helicase helicase" evidence="2">
    <location>
        <begin position="356"/>
        <end position="428"/>
    </location>
</feature>
<proteinExistence type="predicted"/>
<dbReference type="GO" id="GO:0043186">
    <property type="term" value="C:P granule"/>
    <property type="evidence" value="ECO:0007669"/>
    <property type="project" value="TreeGrafter"/>
</dbReference>
<dbReference type="EMBL" id="SDOX01000071">
    <property type="protein sequence ID" value="TFJ83085.1"/>
    <property type="molecule type" value="Genomic_DNA"/>
</dbReference>
<dbReference type="PANTHER" id="PTHR10887">
    <property type="entry name" value="DNA2/NAM7 HELICASE FAMILY"/>
    <property type="match status" value="1"/>
</dbReference>
<dbReference type="Proteomes" id="UP000355283">
    <property type="component" value="Unassembled WGS sequence"/>
</dbReference>
<evidence type="ECO:0000313" key="5">
    <source>
        <dbReference type="Proteomes" id="UP000355283"/>
    </source>
</evidence>
<organism evidence="4 5">
    <name type="scientific">Nannochloropsis salina CCMP1776</name>
    <dbReference type="NCBI Taxonomy" id="1027361"/>
    <lineage>
        <taxon>Eukaryota</taxon>
        <taxon>Sar</taxon>
        <taxon>Stramenopiles</taxon>
        <taxon>Ochrophyta</taxon>
        <taxon>Eustigmatophyceae</taxon>
        <taxon>Eustigmatales</taxon>
        <taxon>Monodopsidaceae</taxon>
        <taxon>Microchloropsis</taxon>
        <taxon>Microchloropsis salina</taxon>
    </lineage>
</organism>
<feature type="region of interest" description="Disordered" evidence="1">
    <location>
        <begin position="70"/>
        <end position="155"/>
    </location>
</feature>
<evidence type="ECO:0000313" key="4">
    <source>
        <dbReference type="EMBL" id="TFJ83085.1"/>
    </source>
</evidence>
<gene>
    <name evidence="4" type="ORF">NSK_005607</name>
</gene>
<evidence type="ECO:0008006" key="6">
    <source>
        <dbReference type="Google" id="ProtNLM"/>
    </source>
</evidence>
<dbReference type="PANTHER" id="PTHR10887:SF322">
    <property type="entry name" value="HELICASE MOV-10"/>
    <property type="match status" value="1"/>
</dbReference>
<feature type="compositionally biased region" description="Pro residues" evidence="1">
    <location>
        <begin position="75"/>
        <end position="85"/>
    </location>
</feature>
<feature type="region of interest" description="Disordered" evidence="1">
    <location>
        <begin position="238"/>
        <end position="277"/>
    </location>
</feature>
<dbReference type="OrthoDB" id="6513042at2759"/>
<feature type="compositionally biased region" description="Acidic residues" evidence="1">
    <location>
        <begin position="97"/>
        <end position="112"/>
    </location>
</feature>
<evidence type="ECO:0000259" key="3">
    <source>
        <dbReference type="Pfam" id="PF13087"/>
    </source>
</evidence>
<dbReference type="GO" id="GO:0004386">
    <property type="term" value="F:helicase activity"/>
    <property type="evidence" value="ECO:0007669"/>
    <property type="project" value="InterPro"/>
</dbReference>
<dbReference type="Gene3D" id="3.40.50.300">
    <property type="entry name" value="P-loop containing nucleotide triphosphate hydrolases"/>
    <property type="match status" value="2"/>
</dbReference>
<dbReference type="InterPro" id="IPR045055">
    <property type="entry name" value="DNA2/NAM7-like"/>
</dbReference>
<dbReference type="InterPro" id="IPR041679">
    <property type="entry name" value="DNA2/NAM7-like_C"/>
</dbReference>
<dbReference type="Pfam" id="PF13087">
    <property type="entry name" value="AAA_12"/>
    <property type="match status" value="1"/>
</dbReference>
<feature type="region of interest" description="Disordered" evidence="1">
    <location>
        <begin position="555"/>
        <end position="581"/>
    </location>
</feature>
<feature type="compositionally biased region" description="Pro residues" evidence="1">
    <location>
        <begin position="116"/>
        <end position="142"/>
    </location>
</feature>
<dbReference type="InterPro" id="IPR027417">
    <property type="entry name" value="P-loop_NTPase"/>
</dbReference>
<dbReference type="CDD" id="cd18808">
    <property type="entry name" value="SF1_C_Upf1"/>
    <property type="match status" value="1"/>
</dbReference>
<dbReference type="AlphaFoldDB" id="A0A4D9D0I2"/>
<feature type="compositionally biased region" description="Basic and acidic residues" evidence="1">
    <location>
        <begin position="561"/>
        <end position="581"/>
    </location>
</feature>
<feature type="domain" description="DNA2/NAM7 helicase-like C-terminal" evidence="3">
    <location>
        <begin position="455"/>
        <end position="676"/>
    </location>
</feature>
<reference evidence="4 5" key="1">
    <citation type="submission" date="2019-01" db="EMBL/GenBank/DDBJ databases">
        <title>Nuclear Genome Assembly of the Microalgal Biofuel strain Nannochloropsis salina CCMP1776.</title>
        <authorList>
            <person name="Hovde B."/>
        </authorList>
    </citation>
    <scope>NUCLEOTIDE SEQUENCE [LARGE SCALE GENOMIC DNA]</scope>
    <source>
        <strain evidence="4 5">CCMP1776</strain>
    </source>
</reference>
<name>A0A4D9D0I2_9STRA</name>
<evidence type="ECO:0000256" key="1">
    <source>
        <dbReference type="SAM" id="MobiDB-lite"/>
    </source>
</evidence>
<evidence type="ECO:0000259" key="2">
    <source>
        <dbReference type="Pfam" id="PF13086"/>
    </source>
</evidence>
<dbReference type="Pfam" id="PF13086">
    <property type="entry name" value="AAA_11"/>
    <property type="match status" value="1"/>
</dbReference>
<dbReference type="InterPro" id="IPR041677">
    <property type="entry name" value="DNA2/NAM7_AAA_11"/>
</dbReference>
<dbReference type="SUPFAM" id="SSF52540">
    <property type="entry name" value="P-loop containing nucleoside triphosphate hydrolases"/>
    <property type="match status" value="1"/>
</dbReference>
<feature type="compositionally biased region" description="Basic and acidic residues" evidence="1">
    <location>
        <begin position="261"/>
        <end position="277"/>
    </location>
</feature>
<accession>A0A4D9D0I2</accession>
<sequence>MGGGRSMRYCAIKVGSDLSQLLHARSLLSCFLPTSLPPSLPPSLRSSSNHTRAESSSLTARLATLSLLPHLLGRPSPPPSLPSTSPPSLTCAHPQFDEDGQGEKEDGEDWGWEDPCPAPRPPSALPPSVRPSVGPPPLPPLFPSRQGGKEGPRLTPEEVTGALAEVVEAMGGLNADQYTVLRNVCEWVCPSLPPSTDTVYSSSPILLVHGVFGSGKSHMLVAVCLLLDQLSNHLRLGRGGEEEEEELEGESRKGLMKGWRRREEGGRDGGREGGREGKKSDFRVLIASATNVAVDNILVQLLEKGYTSLTRIGSSQRSHPALLPYLYVASDSTASSISATASSSVLSSQQSPSQQNQRFASARIAGATIASCFPTLHQAVLATGAGFPFVIIDEASQLTEPLTLLPLLAAGGASRLILVGDPQQLPPPVNMHARDAPPSSNPFSAPPSLGAHLVRPLFQRLSSLSMPPIMLRTQYRCHPTLSKLASDLFYHGQLRDGITREDRGPVVGRLPPLVWIDVPHGSEQQAGGESYQNIAEAAIVVQALQWLLAAKTRPGWEEQPDGGRMDGEGVGNEEREGVRQRKALEPDDIGIIVPYKAQATLIMRTMKEKNLLPPSRRGAPPSHVKVSTVDAFQGAEREVILYSCVRTGGLGFLDSPNRLNVAITRARRHLVLVGNAQALAMLSVLGRKGGPGGQDLGGGGGGGEGGSKPGMWSEIVRRAVPCSHVQELGDWLVE</sequence>
<dbReference type="GO" id="GO:0035194">
    <property type="term" value="P:regulatory ncRNA-mediated post-transcriptional gene silencing"/>
    <property type="evidence" value="ECO:0007669"/>
    <property type="project" value="TreeGrafter"/>
</dbReference>
<protein>
    <recommendedName>
        <fullName evidence="6">AAA+ ATPase domain-containing protein</fullName>
    </recommendedName>
</protein>